<dbReference type="InterPro" id="IPR011008">
    <property type="entry name" value="Dimeric_a/b-barrel"/>
</dbReference>
<dbReference type="RefSeq" id="WP_053381445.1">
    <property type="nucleotide sequence ID" value="NZ_CP011801.1"/>
</dbReference>
<dbReference type="SUPFAM" id="SSF54909">
    <property type="entry name" value="Dimeric alpha+beta barrel"/>
    <property type="match status" value="1"/>
</dbReference>
<dbReference type="KEGG" id="nmv:NITMOv2_4235"/>
<keyword evidence="4" id="KW-1185">Reference proteome</keyword>
<reference evidence="3 4" key="1">
    <citation type="journal article" date="2015" name="Proc. Natl. Acad. Sci. U.S.A.">
        <title>Expanded metabolic versatility of ubiquitous nitrite-oxidizing bacteria from the genus Nitrospira.</title>
        <authorList>
            <person name="Koch H."/>
            <person name="Lucker S."/>
            <person name="Albertsen M."/>
            <person name="Kitzinger K."/>
            <person name="Herbold C."/>
            <person name="Spieck E."/>
            <person name="Nielsen P.H."/>
            <person name="Wagner M."/>
            <person name="Daims H."/>
        </authorList>
    </citation>
    <scope>NUCLEOTIDE SEQUENCE [LARGE SCALE GENOMIC DNA]</scope>
    <source>
        <strain evidence="3 4">NSP M-1</strain>
    </source>
</reference>
<dbReference type="Pfam" id="PF03992">
    <property type="entry name" value="ABM"/>
    <property type="match status" value="1"/>
</dbReference>
<evidence type="ECO:0000313" key="3">
    <source>
        <dbReference type="EMBL" id="ALA60614.1"/>
    </source>
</evidence>
<dbReference type="Proteomes" id="UP000069205">
    <property type="component" value="Chromosome"/>
</dbReference>
<organism evidence="3 4">
    <name type="scientific">Nitrospira moscoviensis</name>
    <dbReference type="NCBI Taxonomy" id="42253"/>
    <lineage>
        <taxon>Bacteria</taxon>
        <taxon>Pseudomonadati</taxon>
        <taxon>Nitrospirota</taxon>
        <taxon>Nitrospiria</taxon>
        <taxon>Nitrospirales</taxon>
        <taxon>Nitrospiraceae</taxon>
        <taxon>Nitrospira</taxon>
    </lineage>
</organism>
<evidence type="ECO:0000313" key="4">
    <source>
        <dbReference type="Proteomes" id="UP000069205"/>
    </source>
</evidence>
<feature type="signal peptide" evidence="1">
    <location>
        <begin position="1"/>
        <end position="31"/>
    </location>
</feature>
<evidence type="ECO:0000259" key="2">
    <source>
        <dbReference type="Pfam" id="PF03992"/>
    </source>
</evidence>
<name>A0A0K2GIC8_NITMO</name>
<dbReference type="Gene3D" id="3.30.70.100">
    <property type="match status" value="1"/>
</dbReference>
<evidence type="ECO:0000256" key="1">
    <source>
        <dbReference type="SAM" id="SignalP"/>
    </source>
</evidence>
<protein>
    <recommendedName>
        <fullName evidence="2">ABM domain-containing protein</fullName>
    </recommendedName>
</protein>
<dbReference type="InterPro" id="IPR007138">
    <property type="entry name" value="ABM_dom"/>
</dbReference>
<dbReference type="OrthoDB" id="1494517at2"/>
<proteinExistence type="predicted"/>
<dbReference type="STRING" id="42253.NITMOv2_4235"/>
<dbReference type="AlphaFoldDB" id="A0A0K2GIC8"/>
<dbReference type="EMBL" id="CP011801">
    <property type="protein sequence ID" value="ALA60614.1"/>
    <property type="molecule type" value="Genomic_DNA"/>
</dbReference>
<gene>
    <name evidence="3" type="ORF">NITMOv2_4235</name>
</gene>
<keyword evidence="1" id="KW-0732">Signal</keyword>
<sequence>MKRIGINVLRAGAMGTWLLAAAVLGIPPASGAETVREGAVTEIMTYVAAPGKEKAFEEARAAMFSFLKTQPGFVSVTGRQDLKDAKVHVDLSVWATRTQYNAASAALPETLRSAFMGTVSEWKYFGLTQ</sequence>
<feature type="chain" id="PRO_5005476842" description="ABM domain-containing protein" evidence="1">
    <location>
        <begin position="32"/>
        <end position="129"/>
    </location>
</feature>
<dbReference type="PATRIC" id="fig|42253.5.peg.4180"/>
<accession>A0A0K2GIC8</accession>
<feature type="domain" description="ABM" evidence="2">
    <location>
        <begin position="40"/>
        <end position="103"/>
    </location>
</feature>